<protein>
    <submittedName>
        <fullName evidence="2">Uncharacterized protein</fullName>
    </submittedName>
</protein>
<evidence type="ECO:0000256" key="1">
    <source>
        <dbReference type="SAM" id="Phobius"/>
    </source>
</evidence>
<keyword evidence="3" id="KW-1185">Reference proteome</keyword>
<evidence type="ECO:0000313" key="2">
    <source>
        <dbReference type="EMBL" id="RUS78993.1"/>
    </source>
</evidence>
<evidence type="ECO:0000313" key="3">
    <source>
        <dbReference type="Proteomes" id="UP000271974"/>
    </source>
</evidence>
<keyword evidence="1" id="KW-0472">Membrane</keyword>
<dbReference type="Proteomes" id="UP000271974">
    <property type="component" value="Unassembled WGS sequence"/>
</dbReference>
<keyword evidence="1" id="KW-0812">Transmembrane</keyword>
<accession>A0A3S0ZNE6</accession>
<proteinExistence type="predicted"/>
<comment type="caution">
    <text evidence="2">The sequence shown here is derived from an EMBL/GenBank/DDBJ whole genome shotgun (WGS) entry which is preliminary data.</text>
</comment>
<name>A0A3S0ZNE6_ELYCH</name>
<feature type="transmembrane region" description="Helical" evidence="1">
    <location>
        <begin position="60"/>
        <end position="79"/>
    </location>
</feature>
<organism evidence="2 3">
    <name type="scientific">Elysia chlorotica</name>
    <name type="common">Eastern emerald elysia</name>
    <name type="synonym">Sea slug</name>
    <dbReference type="NCBI Taxonomy" id="188477"/>
    <lineage>
        <taxon>Eukaryota</taxon>
        <taxon>Metazoa</taxon>
        <taxon>Spiralia</taxon>
        <taxon>Lophotrochozoa</taxon>
        <taxon>Mollusca</taxon>
        <taxon>Gastropoda</taxon>
        <taxon>Heterobranchia</taxon>
        <taxon>Euthyneura</taxon>
        <taxon>Panpulmonata</taxon>
        <taxon>Sacoglossa</taxon>
        <taxon>Placobranchoidea</taxon>
        <taxon>Plakobranchidae</taxon>
        <taxon>Elysia</taxon>
    </lineage>
</organism>
<dbReference type="AlphaFoldDB" id="A0A3S0ZNE6"/>
<dbReference type="EMBL" id="RQTK01000478">
    <property type="protein sequence ID" value="RUS78993.1"/>
    <property type="molecule type" value="Genomic_DNA"/>
</dbReference>
<keyword evidence="1" id="KW-1133">Transmembrane helix</keyword>
<reference evidence="2 3" key="1">
    <citation type="submission" date="2019-01" db="EMBL/GenBank/DDBJ databases">
        <title>A draft genome assembly of the solar-powered sea slug Elysia chlorotica.</title>
        <authorList>
            <person name="Cai H."/>
            <person name="Li Q."/>
            <person name="Fang X."/>
            <person name="Li J."/>
            <person name="Curtis N.E."/>
            <person name="Altenburger A."/>
            <person name="Shibata T."/>
            <person name="Feng M."/>
            <person name="Maeda T."/>
            <person name="Schwartz J.A."/>
            <person name="Shigenobu S."/>
            <person name="Lundholm N."/>
            <person name="Nishiyama T."/>
            <person name="Yang H."/>
            <person name="Hasebe M."/>
            <person name="Li S."/>
            <person name="Pierce S.K."/>
            <person name="Wang J."/>
        </authorList>
    </citation>
    <scope>NUCLEOTIDE SEQUENCE [LARGE SCALE GENOMIC DNA]</scope>
    <source>
        <strain evidence="2">EC2010</strain>
        <tissue evidence="2">Whole organism of an adult</tissue>
    </source>
</reference>
<sequence>MVMNNNIYYKRSFQRAYCPVLFLNNCPVPKAYSHSINFSQTRRLLLCLNNCSKCNPIQSFFHKSAGIFFFVGFSLLCIFQRGVDFDKIHILSQELRQVVTSYA</sequence>
<gene>
    <name evidence="2" type="ORF">EGW08_013250</name>
</gene>